<dbReference type="GO" id="GO:0070286">
    <property type="term" value="P:axonemal dynein complex assembly"/>
    <property type="evidence" value="ECO:0007669"/>
    <property type="project" value="InterPro"/>
</dbReference>
<evidence type="ECO:0000313" key="16">
    <source>
        <dbReference type="RefSeq" id="XP_030388524.1"/>
    </source>
</evidence>
<evidence type="ECO:0000256" key="6">
    <source>
        <dbReference type="ARBA" id="ARBA00023212"/>
    </source>
</evidence>
<dbReference type="GO" id="GO:0005858">
    <property type="term" value="C:axonemal dynein complex"/>
    <property type="evidence" value="ECO:0007669"/>
    <property type="project" value="InterPro"/>
</dbReference>
<dbReference type="Pfam" id="PF14772">
    <property type="entry name" value="NYD-SP28"/>
    <property type="match status" value="1"/>
</dbReference>
<keyword evidence="7" id="KW-0966">Cell projection</keyword>
<dbReference type="Proteomes" id="UP000504634">
    <property type="component" value="Unplaced"/>
</dbReference>
<name>A0A6J2UJX1_DROLE</name>
<dbReference type="PANTHER" id="PTHR21625">
    <property type="entry name" value="NYD-SP28 PROTEIN"/>
    <property type="match status" value="1"/>
</dbReference>
<dbReference type="GeneID" id="115634770"/>
<dbReference type="GO" id="GO:0003352">
    <property type="term" value="P:regulation of cilium movement"/>
    <property type="evidence" value="ECO:0007669"/>
    <property type="project" value="TreeGrafter"/>
</dbReference>
<keyword evidence="2" id="KW-0963">Cytoplasm</keyword>
<proteinExistence type="inferred from homology"/>
<keyword evidence="3" id="KW-0282">Flagellum</keyword>
<feature type="domain" description="Dynein regulatory complex protein 1/2 N-terminal" evidence="14">
    <location>
        <begin position="25"/>
        <end position="125"/>
    </location>
</feature>
<evidence type="ECO:0000256" key="8">
    <source>
        <dbReference type="ARBA" id="ARBA00037841"/>
    </source>
</evidence>
<reference evidence="16" key="1">
    <citation type="submission" date="2025-08" db="UniProtKB">
        <authorList>
            <consortium name="RefSeq"/>
        </authorList>
    </citation>
    <scope>IDENTIFICATION</scope>
    <source>
        <strain evidence="16">11010-0011.00</strain>
        <tissue evidence="16">Whole body</tissue>
    </source>
</reference>
<evidence type="ECO:0000256" key="5">
    <source>
        <dbReference type="ARBA" id="ARBA00023069"/>
    </source>
</evidence>
<protein>
    <recommendedName>
        <fullName evidence="10">Dynein regulatory complex subunit 2</fullName>
    </recommendedName>
    <alternativeName>
        <fullName evidence="11">Coiled-coil domain-containing protein 65</fullName>
    </alternativeName>
</protein>
<dbReference type="AlphaFoldDB" id="A0A6J2UJX1"/>
<dbReference type="InterPro" id="IPR039505">
    <property type="entry name" value="DRC1/2_N"/>
</dbReference>
<comment type="similarity">
    <text evidence="9">Belongs to the DRC2 family.</text>
</comment>
<organism evidence="15 16">
    <name type="scientific">Drosophila lebanonensis</name>
    <name type="common">Fruit fly</name>
    <name type="synonym">Scaptodrosophila lebanonensis</name>
    <dbReference type="NCBI Taxonomy" id="7225"/>
    <lineage>
        <taxon>Eukaryota</taxon>
        <taxon>Metazoa</taxon>
        <taxon>Ecdysozoa</taxon>
        <taxon>Arthropoda</taxon>
        <taxon>Hexapoda</taxon>
        <taxon>Insecta</taxon>
        <taxon>Pterygota</taxon>
        <taxon>Neoptera</taxon>
        <taxon>Endopterygota</taxon>
        <taxon>Diptera</taxon>
        <taxon>Brachycera</taxon>
        <taxon>Muscomorpha</taxon>
        <taxon>Ephydroidea</taxon>
        <taxon>Drosophilidae</taxon>
        <taxon>Scaptodrosophila</taxon>
    </lineage>
</organism>
<dbReference type="PANTHER" id="PTHR21625:SF0">
    <property type="entry name" value="DYNEIN REGULATORY COMPLEX SUBUNIT 2"/>
    <property type="match status" value="1"/>
</dbReference>
<keyword evidence="4 13" id="KW-0175">Coiled coil</keyword>
<comment type="subcellular location">
    <subcellularLocation>
        <location evidence="1">Cytoplasm</location>
        <location evidence="1">Cytoskeleton</location>
        <location evidence="1">Flagellum axoneme</location>
    </subcellularLocation>
    <subcellularLocation>
        <location evidence="8">Cytoplasm</location>
        <location evidence="8">Cytoskeleton</location>
        <location evidence="8">Flagellum basal body</location>
    </subcellularLocation>
</comment>
<keyword evidence="5" id="KW-0969">Cilium</keyword>
<evidence type="ECO:0000256" key="4">
    <source>
        <dbReference type="ARBA" id="ARBA00023054"/>
    </source>
</evidence>
<feature type="coiled-coil region" evidence="13">
    <location>
        <begin position="407"/>
        <end position="441"/>
    </location>
</feature>
<evidence type="ECO:0000313" key="15">
    <source>
        <dbReference type="Proteomes" id="UP000504634"/>
    </source>
</evidence>
<dbReference type="GO" id="GO:0060285">
    <property type="term" value="P:cilium-dependent cell motility"/>
    <property type="evidence" value="ECO:0007669"/>
    <property type="project" value="TreeGrafter"/>
</dbReference>
<evidence type="ECO:0000256" key="2">
    <source>
        <dbReference type="ARBA" id="ARBA00022490"/>
    </source>
</evidence>
<dbReference type="RefSeq" id="XP_030388524.1">
    <property type="nucleotide sequence ID" value="XM_030532664.1"/>
</dbReference>
<evidence type="ECO:0000256" key="11">
    <source>
        <dbReference type="ARBA" id="ARBA00041517"/>
    </source>
</evidence>
<comment type="function">
    <text evidence="12">Component of the nexin-dynein regulatory complex (N-DRC), a key regulator of ciliary/flagellar motility which maintains the alignment and integrity of the distal axoneme and regulates microtubule sliding in motile axonemes. Plays a critical role in the assembly of N-DRC and also stabilizes the assembly of multiple inner dynein arms and radial spokes. Coassembles with DRC1 to form a central scaffold needed for assembly of the N-DRC and its attachment to the outer doublet microtubules.</text>
</comment>
<evidence type="ECO:0000256" key="3">
    <source>
        <dbReference type="ARBA" id="ARBA00022846"/>
    </source>
</evidence>
<dbReference type="InterPro" id="IPR039750">
    <property type="entry name" value="DRC1/DRC2"/>
</dbReference>
<gene>
    <name evidence="16" type="primary">LOC115634770</name>
</gene>
<evidence type="ECO:0000256" key="12">
    <source>
        <dbReference type="ARBA" id="ARBA00045865"/>
    </source>
</evidence>
<sequence length="618" mass="72123">MGKKGKGNKLAKMSEEERARYLQMRADMEEETRRRKMQLISLYMKNKLKREDAFCRLNIAKINQEWRSVLRQVKIQDLRREIIEVEQFSKEALKRKDQVIQRLIGDISTNEDMYANLQQSHMEKISKIIDTYKSRIEFFTQSYEEDKQAVLKEWEQDFAVFKAMHADRQEELECVFYQVEETTERAIKDNHERFLERVEDLKSGMQLLLEKITSKGEAKLEGLWQEYQSVLAGYVKHIEGFYAEYVDLKERDEENAAQISSQTCEIDNLLGQLANLKLVTEEFAGKQEREIEQRQSIKQQLSDRLKELRDCVEKELGTERKRFKEMSVESYNAIETLKDIVSKGETILQLAGVCGKMETQREKMFLLPQLTREIIEIREVNDGAATPDPLKSEVELLPKMETFWRRVNNVAVDVACLKQQKKKLEATNARLKLELQEHLVNLNISNGSNSHVNDYISKRPKSMVVDRVQQLQLRPKQIKSAMAADRRGMGPRFHVRAWEAKTSKVVPIPDILKSQPQLTITTPLGEYLKTPLKNCVGLCPCRVPDEKPHCYAGMHCPWSYSNVNSGVLKQPKPRFDGYLHTLLHEHYASQKFSKSRPRSQDLYIHVNRNNRYAKGTED</sequence>
<evidence type="ECO:0000256" key="1">
    <source>
        <dbReference type="ARBA" id="ARBA00004611"/>
    </source>
</evidence>
<evidence type="ECO:0000256" key="7">
    <source>
        <dbReference type="ARBA" id="ARBA00023273"/>
    </source>
</evidence>
<evidence type="ECO:0000256" key="13">
    <source>
        <dbReference type="SAM" id="Coils"/>
    </source>
</evidence>
<evidence type="ECO:0000256" key="10">
    <source>
        <dbReference type="ARBA" id="ARBA00040899"/>
    </source>
</evidence>
<accession>A0A6J2UJX1</accession>
<evidence type="ECO:0000256" key="9">
    <source>
        <dbReference type="ARBA" id="ARBA00038424"/>
    </source>
</evidence>
<dbReference type="OrthoDB" id="7760980at2759"/>
<evidence type="ECO:0000259" key="14">
    <source>
        <dbReference type="Pfam" id="PF14772"/>
    </source>
</evidence>
<keyword evidence="6" id="KW-0206">Cytoskeleton</keyword>
<keyword evidence="15" id="KW-1185">Reference proteome</keyword>